<feature type="domain" description="ABC transmembrane type-1" evidence="9">
    <location>
        <begin position="57"/>
        <end position="263"/>
    </location>
</feature>
<organism evidence="10 11">
    <name type="scientific">Candidatus Enterococcus wittei</name>
    <dbReference type="NCBI Taxonomy" id="1987383"/>
    <lineage>
        <taxon>Bacteria</taxon>
        <taxon>Bacillati</taxon>
        <taxon>Bacillota</taxon>
        <taxon>Bacilli</taxon>
        <taxon>Lactobacillales</taxon>
        <taxon>Enterococcaceae</taxon>
        <taxon>Enterococcus</taxon>
    </lineage>
</organism>
<keyword evidence="5 8" id="KW-0812">Transmembrane</keyword>
<dbReference type="STRING" id="1987383.A5844_002118"/>
<protein>
    <submittedName>
        <fullName evidence="10">Spermidine/putrescine ABC transporter permease</fullName>
    </submittedName>
</protein>
<evidence type="ECO:0000313" key="10">
    <source>
        <dbReference type="EMBL" id="OTP10418.1"/>
    </source>
</evidence>
<dbReference type="InterPro" id="IPR000515">
    <property type="entry name" value="MetI-like"/>
</dbReference>
<evidence type="ECO:0000256" key="6">
    <source>
        <dbReference type="ARBA" id="ARBA00022989"/>
    </source>
</evidence>
<keyword evidence="3 8" id="KW-0813">Transport</keyword>
<dbReference type="CDD" id="cd06261">
    <property type="entry name" value="TM_PBP2"/>
    <property type="match status" value="1"/>
</dbReference>
<feature type="transmembrane region" description="Helical" evidence="8">
    <location>
        <begin position="242"/>
        <end position="263"/>
    </location>
</feature>
<dbReference type="PANTHER" id="PTHR42929:SF5">
    <property type="entry name" value="ABC TRANSPORTER PERMEASE PROTEIN"/>
    <property type="match status" value="1"/>
</dbReference>
<keyword evidence="7 8" id="KW-0472">Membrane</keyword>
<comment type="subcellular location">
    <subcellularLocation>
        <location evidence="1 8">Cell membrane</location>
        <topology evidence="1 8">Multi-pass membrane protein</topology>
    </subcellularLocation>
</comment>
<evidence type="ECO:0000256" key="2">
    <source>
        <dbReference type="ARBA" id="ARBA00007069"/>
    </source>
</evidence>
<dbReference type="GO" id="GO:0005886">
    <property type="term" value="C:plasma membrane"/>
    <property type="evidence" value="ECO:0007669"/>
    <property type="project" value="UniProtKB-SubCell"/>
</dbReference>
<evidence type="ECO:0000256" key="5">
    <source>
        <dbReference type="ARBA" id="ARBA00022692"/>
    </source>
</evidence>
<feature type="transmembrane region" description="Helical" evidence="8">
    <location>
        <begin position="7"/>
        <end position="30"/>
    </location>
</feature>
<evidence type="ECO:0000256" key="8">
    <source>
        <dbReference type="RuleBase" id="RU363032"/>
    </source>
</evidence>
<dbReference type="Proteomes" id="UP000194933">
    <property type="component" value="Unassembled WGS sequence"/>
</dbReference>
<proteinExistence type="inferred from homology"/>
<dbReference type="Gene3D" id="1.10.3720.10">
    <property type="entry name" value="MetI-like"/>
    <property type="match status" value="1"/>
</dbReference>
<evidence type="ECO:0000256" key="7">
    <source>
        <dbReference type="ARBA" id="ARBA00023136"/>
    </source>
</evidence>
<sequence>MKKNVPYLIIAPGTILLLFFMILPLVNIIWPTIFTETGAGLSAYVHFLTDDYNLKIFLRTIRVSVIVTLISAIFGIPTAYFIAGIGKKWKSLLMAMTMFPLLTNSVIRSFAWINILGKTGVVNNLLMRMGIIEQPLTLLYTEFSIVIGSVYLFLPTMIMTLVGVMENIEKETIEAAETLGASPFKTFYQIVLPLCIPGVIVGSILVFTGTLTAYTTPQLLGGNKNMMMATFLYQKASTLGDWTSASVIALIMIVTTLIVNKGLNMIATRLDRREMDHAQA</sequence>
<keyword evidence="6 8" id="KW-1133">Transmembrane helix</keyword>
<reference evidence="10 11" key="1">
    <citation type="submission" date="2017-05" db="EMBL/GenBank/DDBJ databases">
        <title>The Genome Sequence of Enterococcus sp. 10A9_DIV0425.</title>
        <authorList>
            <consortium name="The Broad Institute Genomics Platform"/>
            <consortium name="The Broad Institute Genomic Center for Infectious Diseases"/>
            <person name="Earl A."/>
            <person name="Manson A."/>
            <person name="Schwartman J."/>
            <person name="Gilmore M."/>
            <person name="Abouelleil A."/>
            <person name="Cao P."/>
            <person name="Chapman S."/>
            <person name="Cusick C."/>
            <person name="Shea T."/>
            <person name="Young S."/>
            <person name="Neafsey D."/>
            <person name="Nusbaum C."/>
            <person name="Birren B."/>
        </authorList>
    </citation>
    <scope>NUCLEOTIDE SEQUENCE [LARGE SCALE GENOMIC DNA]</scope>
    <source>
        <strain evidence="10 11">10A9_DIV0425</strain>
    </source>
</reference>
<dbReference type="Pfam" id="PF00528">
    <property type="entry name" value="BPD_transp_1"/>
    <property type="match status" value="1"/>
</dbReference>
<evidence type="ECO:0000256" key="4">
    <source>
        <dbReference type="ARBA" id="ARBA00022475"/>
    </source>
</evidence>
<feature type="transmembrane region" description="Helical" evidence="8">
    <location>
        <begin position="137"/>
        <end position="165"/>
    </location>
</feature>
<dbReference type="GO" id="GO:0055085">
    <property type="term" value="P:transmembrane transport"/>
    <property type="evidence" value="ECO:0007669"/>
    <property type="project" value="InterPro"/>
</dbReference>
<keyword evidence="11" id="KW-1185">Reference proteome</keyword>
<evidence type="ECO:0000256" key="3">
    <source>
        <dbReference type="ARBA" id="ARBA00022448"/>
    </source>
</evidence>
<dbReference type="InterPro" id="IPR035906">
    <property type="entry name" value="MetI-like_sf"/>
</dbReference>
<evidence type="ECO:0000259" key="9">
    <source>
        <dbReference type="PROSITE" id="PS50928"/>
    </source>
</evidence>
<evidence type="ECO:0000313" key="11">
    <source>
        <dbReference type="Proteomes" id="UP000194933"/>
    </source>
</evidence>
<dbReference type="PROSITE" id="PS50928">
    <property type="entry name" value="ABC_TM1"/>
    <property type="match status" value="1"/>
</dbReference>
<dbReference type="SUPFAM" id="SSF161098">
    <property type="entry name" value="MetI-like"/>
    <property type="match status" value="1"/>
</dbReference>
<gene>
    <name evidence="10" type="ORF">A5844_002118</name>
</gene>
<dbReference type="PANTHER" id="PTHR42929">
    <property type="entry name" value="INNER MEMBRANE ABC TRANSPORTER PERMEASE PROTEIN YDCU-RELATED-RELATED"/>
    <property type="match status" value="1"/>
</dbReference>
<comment type="caution">
    <text evidence="10">The sequence shown here is derived from an EMBL/GenBank/DDBJ whole genome shotgun (WGS) entry which is preliminary data.</text>
</comment>
<evidence type="ECO:0000256" key="1">
    <source>
        <dbReference type="ARBA" id="ARBA00004651"/>
    </source>
</evidence>
<accession>A0A242JYM3</accession>
<feature type="transmembrane region" description="Helical" evidence="8">
    <location>
        <begin position="186"/>
        <end position="207"/>
    </location>
</feature>
<keyword evidence="4" id="KW-1003">Cell membrane</keyword>
<feature type="transmembrane region" description="Helical" evidence="8">
    <location>
        <begin position="95"/>
        <end position="117"/>
    </location>
</feature>
<name>A0A242JYM3_9ENTE</name>
<feature type="transmembrane region" description="Helical" evidence="8">
    <location>
        <begin position="61"/>
        <end position="83"/>
    </location>
</feature>
<dbReference type="EMBL" id="NGMO01000003">
    <property type="protein sequence ID" value="OTP10418.1"/>
    <property type="molecule type" value="Genomic_DNA"/>
</dbReference>
<dbReference type="RefSeq" id="WP_086285162.1">
    <property type="nucleotide sequence ID" value="NZ_NGMO01000003.1"/>
</dbReference>
<dbReference type="AlphaFoldDB" id="A0A242JYM3"/>
<comment type="similarity">
    <text evidence="2">Belongs to the binding-protein-dependent transport system permease family. CysTW subfamily.</text>
</comment>